<reference evidence="4 5" key="1">
    <citation type="journal article" date="2025" name="Microbiol. Resour. Announc.">
        <title>Draft genome sequences for Neonectria magnoliae and Neonectria punicea, canker pathogens of Liriodendron tulipifera and Acer saccharum in West Virginia.</title>
        <authorList>
            <person name="Petronek H.M."/>
            <person name="Kasson M.T."/>
            <person name="Metheny A.M."/>
            <person name="Stauder C.M."/>
            <person name="Lovett B."/>
            <person name="Lynch S.C."/>
            <person name="Garnas J.R."/>
            <person name="Kasson L.R."/>
            <person name="Stajich J.E."/>
        </authorList>
    </citation>
    <scope>NUCLEOTIDE SEQUENCE [LARGE SCALE GENOMIC DNA]</scope>
    <source>
        <strain evidence="4 5">NRRL 64651</strain>
    </source>
</reference>
<dbReference type="InterPro" id="IPR036236">
    <property type="entry name" value="Znf_C2H2_sf"/>
</dbReference>
<comment type="caution">
    <text evidence="4">The sequence shown here is derived from an EMBL/GenBank/DDBJ whole genome shotgun (WGS) entry which is preliminary data.</text>
</comment>
<dbReference type="PROSITE" id="PS00028">
    <property type="entry name" value="ZINC_FINGER_C2H2_1"/>
    <property type="match status" value="1"/>
</dbReference>
<dbReference type="PROSITE" id="PS50157">
    <property type="entry name" value="ZINC_FINGER_C2H2_2"/>
    <property type="match status" value="1"/>
</dbReference>
<keyword evidence="5" id="KW-1185">Reference proteome</keyword>
<feature type="region of interest" description="Disordered" evidence="2">
    <location>
        <begin position="62"/>
        <end position="90"/>
    </location>
</feature>
<dbReference type="Proteomes" id="UP001498421">
    <property type="component" value="Unassembled WGS sequence"/>
</dbReference>
<keyword evidence="1" id="KW-0863">Zinc-finger</keyword>
<organism evidence="4 5">
    <name type="scientific">Neonectria magnoliae</name>
    <dbReference type="NCBI Taxonomy" id="2732573"/>
    <lineage>
        <taxon>Eukaryota</taxon>
        <taxon>Fungi</taxon>
        <taxon>Dikarya</taxon>
        <taxon>Ascomycota</taxon>
        <taxon>Pezizomycotina</taxon>
        <taxon>Sordariomycetes</taxon>
        <taxon>Hypocreomycetidae</taxon>
        <taxon>Hypocreales</taxon>
        <taxon>Nectriaceae</taxon>
        <taxon>Neonectria</taxon>
    </lineage>
</organism>
<feature type="compositionally biased region" description="Polar residues" evidence="2">
    <location>
        <begin position="77"/>
        <end position="90"/>
    </location>
</feature>
<dbReference type="SUPFAM" id="SSF57667">
    <property type="entry name" value="beta-beta-alpha zinc fingers"/>
    <property type="match status" value="1"/>
</dbReference>
<keyword evidence="1" id="KW-0479">Metal-binding</keyword>
<gene>
    <name evidence="4" type="ORF">QQZ08_011003</name>
</gene>
<feature type="region of interest" description="Disordered" evidence="2">
    <location>
        <begin position="254"/>
        <end position="303"/>
    </location>
</feature>
<proteinExistence type="predicted"/>
<sequence length="303" mass="32757">MAILLVDSDSNGLVQANVAPMDAPPGDNAFGSVANAERTAKPRSSTSKAWFKLVLSSKEEDAAFEIPQSQPPPVSEGINNTNRSPSQGQDTKTLAQAATLLLDSAQLSADATTLFKTSSTPTPQSMQQPLPLVDLTQFPSSRSEVLLSPEAHAQDGTAGISIHDDKFGASKTAVQPPTEKKNYTCKDMGCEEGEILNVSNQPFCPTCHCAFESNQTLTRHMRTHKKERETVQCICGESFTRKDNLKTHSKFCKKAQAQRESTDGSSDETDKMTDSDFDSEGSETDDDSDFNSEGSETDDEMSS</sequence>
<accession>A0ABR1HDB6</accession>
<evidence type="ECO:0000313" key="5">
    <source>
        <dbReference type="Proteomes" id="UP001498421"/>
    </source>
</evidence>
<protein>
    <recommendedName>
        <fullName evidence="3">C2H2-type domain-containing protein</fullName>
    </recommendedName>
</protein>
<dbReference type="Gene3D" id="3.30.160.60">
    <property type="entry name" value="Classic Zinc Finger"/>
    <property type="match status" value="1"/>
</dbReference>
<evidence type="ECO:0000256" key="1">
    <source>
        <dbReference type="PROSITE-ProRule" id="PRU00042"/>
    </source>
</evidence>
<dbReference type="InterPro" id="IPR013087">
    <property type="entry name" value="Znf_C2H2_type"/>
</dbReference>
<evidence type="ECO:0000259" key="3">
    <source>
        <dbReference type="PROSITE" id="PS50157"/>
    </source>
</evidence>
<feature type="compositionally biased region" description="Acidic residues" evidence="2">
    <location>
        <begin position="275"/>
        <end position="303"/>
    </location>
</feature>
<feature type="domain" description="C2H2-type" evidence="3">
    <location>
        <begin position="202"/>
        <end position="229"/>
    </location>
</feature>
<dbReference type="Pfam" id="PF00096">
    <property type="entry name" value="zf-C2H2"/>
    <property type="match status" value="2"/>
</dbReference>
<evidence type="ECO:0000313" key="4">
    <source>
        <dbReference type="EMBL" id="KAK7419100.1"/>
    </source>
</evidence>
<evidence type="ECO:0000256" key="2">
    <source>
        <dbReference type="SAM" id="MobiDB-lite"/>
    </source>
</evidence>
<name>A0ABR1HDB6_9HYPO</name>
<dbReference type="EMBL" id="JAZAVK010000156">
    <property type="protein sequence ID" value="KAK7419100.1"/>
    <property type="molecule type" value="Genomic_DNA"/>
</dbReference>
<keyword evidence="1" id="KW-0862">Zinc</keyword>